<dbReference type="InterPro" id="IPR056792">
    <property type="entry name" value="PRC_RimM"/>
</dbReference>
<comment type="subcellular location">
    <subcellularLocation>
        <location evidence="5">Cytoplasm</location>
    </subcellularLocation>
</comment>
<protein>
    <recommendedName>
        <fullName evidence="5">Ribosome maturation factor RimM</fullName>
    </recommendedName>
</protein>
<comment type="domain">
    <text evidence="5">The PRC barrel domain binds ribosomal protein uS19.</text>
</comment>
<dbReference type="HAMAP" id="MF_00014">
    <property type="entry name" value="Ribosome_mat_RimM"/>
    <property type="match status" value="1"/>
</dbReference>
<dbReference type="InterPro" id="IPR009000">
    <property type="entry name" value="Transl_B-barrel_sf"/>
</dbReference>
<dbReference type="SUPFAM" id="SSF50346">
    <property type="entry name" value="PRC-barrel domain"/>
    <property type="match status" value="1"/>
</dbReference>
<evidence type="ECO:0000259" key="7">
    <source>
        <dbReference type="Pfam" id="PF24986"/>
    </source>
</evidence>
<dbReference type="InterPro" id="IPR011961">
    <property type="entry name" value="RimM"/>
</dbReference>
<reference evidence="8 9" key="1">
    <citation type="submission" date="2018-08" db="EMBL/GenBank/DDBJ databases">
        <title>Genomic Encyclopedia of Archaeal and Bacterial Type Strains, Phase II (KMG-II): from individual species to whole genera.</title>
        <authorList>
            <person name="Goeker M."/>
        </authorList>
    </citation>
    <scope>NUCLEOTIDE SEQUENCE [LARGE SCALE GENOMIC DNA]</scope>
    <source>
        <strain evidence="8 9">ATCC 27112</strain>
    </source>
</reference>
<feature type="domain" description="Ribosome maturation factor RimM PRC barrel" evidence="7">
    <location>
        <begin position="99"/>
        <end position="152"/>
    </location>
</feature>
<name>A0A397S6W9_9MOLU</name>
<evidence type="ECO:0000256" key="1">
    <source>
        <dbReference type="ARBA" id="ARBA00022490"/>
    </source>
</evidence>
<comment type="subunit">
    <text evidence="5">Binds ribosomal protein uS19.</text>
</comment>
<dbReference type="AlphaFoldDB" id="A0A397S6W9"/>
<dbReference type="EMBL" id="QXEV01000001">
    <property type="protein sequence ID" value="RIA78481.1"/>
    <property type="molecule type" value="Genomic_DNA"/>
</dbReference>
<dbReference type="Pfam" id="PF01782">
    <property type="entry name" value="RimM"/>
    <property type="match status" value="1"/>
</dbReference>
<keyword evidence="1 5" id="KW-0963">Cytoplasm</keyword>
<dbReference type="GO" id="GO:0043022">
    <property type="term" value="F:ribosome binding"/>
    <property type="evidence" value="ECO:0007669"/>
    <property type="project" value="InterPro"/>
</dbReference>
<dbReference type="Gene3D" id="2.30.30.240">
    <property type="entry name" value="PRC-barrel domain"/>
    <property type="match status" value="1"/>
</dbReference>
<feature type="domain" description="RimM N-terminal" evidence="6">
    <location>
        <begin position="7"/>
        <end position="84"/>
    </location>
</feature>
<evidence type="ECO:0000259" key="6">
    <source>
        <dbReference type="Pfam" id="PF01782"/>
    </source>
</evidence>
<accession>A0A397S6W9</accession>
<evidence type="ECO:0000313" key="9">
    <source>
        <dbReference type="Proteomes" id="UP000266506"/>
    </source>
</evidence>
<comment type="function">
    <text evidence="5">An accessory protein needed during the final step in the assembly of 30S ribosomal subunit, possibly for assembly of the head region. Essential for efficient processing of 16S rRNA. May be needed both before and after RbfA during the maturation of 16S rRNA. It has affinity for free ribosomal 30S subunits but not for 70S ribosomes.</text>
</comment>
<dbReference type="GO" id="GO:0005737">
    <property type="term" value="C:cytoplasm"/>
    <property type="evidence" value="ECO:0007669"/>
    <property type="project" value="UniProtKB-SubCell"/>
</dbReference>
<comment type="caution">
    <text evidence="8">The sequence shown here is derived from an EMBL/GenBank/DDBJ whole genome shotgun (WGS) entry which is preliminary data.</text>
</comment>
<dbReference type="PANTHER" id="PTHR33692">
    <property type="entry name" value="RIBOSOME MATURATION FACTOR RIMM"/>
    <property type="match status" value="1"/>
</dbReference>
<dbReference type="InParanoid" id="A0A397S6W9"/>
<dbReference type="SUPFAM" id="SSF50447">
    <property type="entry name" value="Translation proteins"/>
    <property type="match status" value="1"/>
</dbReference>
<dbReference type="Proteomes" id="UP000266506">
    <property type="component" value="Unassembled WGS sequence"/>
</dbReference>
<evidence type="ECO:0000256" key="4">
    <source>
        <dbReference type="ARBA" id="ARBA00023186"/>
    </source>
</evidence>
<dbReference type="InterPro" id="IPR036976">
    <property type="entry name" value="RimM_N_sf"/>
</dbReference>
<dbReference type="OrthoDB" id="9810331at2"/>
<proteinExistence type="inferred from homology"/>
<organism evidence="8 9">
    <name type="scientific">Anaeroplasma bactoclasticum</name>
    <dbReference type="NCBI Taxonomy" id="2088"/>
    <lineage>
        <taxon>Bacteria</taxon>
        <taxon>Bacillati</taxon>
        <taxon>Mycoplasmatota</taxon>
        <taxon>Mollicutes</taxon>
        <taxon>Anaeroplasmatales</taxon>
        <taxon>Anaeroplasmataceae</taxon>
        <taxon>Anaeroplasma</taxon>
    </lineage>
</organism>
<keyword evidence="4 5" id="KW-0143">Chaperone</keyword>
<evidence type="ECO:0000256" key="3">
    <source>
        <dbReference type="ARBA" id="ARBA00022552"/>
    </source>
</evidence>
<keyword evidence="3 5" id="KW-0698">rRNA processing</keyword>
<keyword evidence="2 5" id="KW-0690">Ribosome biogenesis</keyword>
<dbReference type="PANTHER" id="PTHR33692:SF1">
    <property type="entry name" value="RIBOSOME MATURATION FACTOR RIMM"/>
    <property type="match status" value="1"/>
</dbReference>
<dbReference type="Pfam" id="PF24986">
    <property type="entry name" value="PRC_RimM"/>
    <property type="match status" value="1"/>
</dbReference>
<dbReference type="InterPro" id="IPR002676">
    <property type="entry name" value="RimM_N"/>
</dbReference>
<keyword evidence="9" id="KW-1185">Reference proteome</keyword>
<evidence type="ECO:0000256" key="5">
    <source>
        <dbReference type="HAMAP-Rule" id="MF_00014"/>
    </source>
</evidence>
<dbReference type="InterPro" id="IPR011033">
    <property type="entry name" value="PRC_barrel-like_sf"/>
</dbReference>
<dbReference type="GO" id="GO:0005840">
    <property type="term" value="C:ribosome"/>
    <property type="evidence" value="ECO:0007669"/>
    <property type="project" value="InterPro"/>
</dbReference>
<evidence type="ECO:0000313" key="8">
    <source>
        <dbReference type="EMBL" id="RIA78481.1"/>
    </source>
</evidence>
<dbReference type="NCBIfam" id="TIGR02273">
    <property type="entry name" value="16S_RimM"/>
    <property type="match status" value="1"/>
</dbReference>
<dbReference type="GO" id="GO:0042274">
    <property type="term" value="P:ribosomal small subunit biogenesis"/>
    <property type="evidence" value="ECO:0007669"/>
    <property type="project" value="UniProtKB-UniRule"/>
</dbReference>
<dbReference type="FunCoup" id="A0A397S6W9">
    <property type="interactions" value="269"/>
</dbReference>
<dbReference type="Gene3D" id="2.40.30.60">
    <property type="entry name" value="RimM"/>
    <property type="match status" value="1"/>
</dbReference>
<gene>
    <name evidence="5" type="primary">rimM</name>
    <name evidence="8" type="ORF">EI71_00041</name>
</gene>
<evidence type="ECO:0000256" key="2">
    <source>
        <dbReference type="ARBA" id="ARBA00022517"/>
    </source>
</evidence>
<dbReference type="GO" id="GO:0006364">
    <property type="term" value="P:rRNA processing"/>
    <property type="evidence" value="ECO:0007669"/>
    <property type="project" value="UniProtKB-UniRule"/>
</dbReference>
<comment type="similarity">
    <text evidence="5">Belongs to the RimM family.</text>
</comment>
<sequence length="168" mass="19985">MKYFMCGHIMTTHGIKGDLKVKSYSDFDRFYKGARLYILHGKDYVEVEVLKASEFGNYYLVRFKDLEDINLVEKYHSDDIYISELDRKDSLDKGEFYYSDLIGKRVVNENMEDRGIVEEIREMPHAKYLAIRYNEKIHLVPFIEEFIGDIDDKIVVKEIEGLFWKLKS</sequence>